<dbReference type="Gene3D" id="3.30.420.10">
    <property type="entry name" value="Ribonuclease H-like superfamily/Ribonuclease H"/>
    <property type="match status" value="1"/>
</dbReference>
<dbReference type="InterPro" id="IPR036397">
    <property type="entry name" value="RNaseH_sf"/>
</dbReference>
<accession>A0A6P2CWE5</accession>
<keyword evidence="3" id="KW-1185">Reference proteome</keyword>
<reference evidence="2 3" key="1">
    <citation type="submission" date="2019-05" db="EMBL/GenBank/DDBJ databases">
        <authorList>
            <consortium name="Science for Life Laboratories"/>
        </authorList>
    </citation>
    <scope>NUCLEOTIDE SEQUENCE [LARGE SCALE GENOMIC DNA]</scope>
    <source>
        <strain evidence="2">Soil9</strain>
    </source>
</reference>
<dbReference type="GO" id="GO:0003676">
    <property type="term" value="F:nucleic acid binding"/>
    <property type="evidence" value="ECO:0007669"/>
    <property type="project" value="InterPro"/>
</dbReference>
<dbReference type="AlphaFoldDB" id="A0A6P2CWE5"/>
<sequence length="114" mass="13249">MVAFLRNRLWSVPGKVLVVWDGGPNHKGPVVRVFLRRNTRVHRERLPPDAPALNPVELVWSWLKYAQLSNFVPRDTDHLDDQILDRLIRLKCNPTLLRALWDGSELPFPEPPNE</sequence>
<dbReference type="KEGG" id="gms:SOIL9_52390"/>
<dbReference type="InterPro" id="IPR038717">
    <property type="entry name" value="Tc1-like_DDE_dom"/>
</dbReference>
<proteinExistence type="predicted"/>
<organism evidence="2 3">
    <name type="scientific">Gemmata massiliana</name>
    <dbReference type="NCBI Taxonomy" id="1210884"/>
    <lineage>
        <taxon>Bacteria</taxon>
        <taxon>Pseudomonadati</taxon>
        <taxon>Planctomycetota</taxon>
        <taxon>Planctomycetia</taxon>
        <taxon>Gemmatales</taxon>
        <taxon>Gemmataceae</taxon>
        <taxon>Gemmata</taxon>
    </lineage>
</organism>
<dbReference type="Proteomes" id="UP000464178">
    <property type="component" value="Chromosome"/>
</dbReference>
<protein>
    <recommendedName>
        <fullName evidence="1">Tc1-like transposase DDE domain-containing protein</fullName>
    </recommendedName>
</protein>
<dbReference type="RefSeq" id="WP_162667329.1">
    <property type="nucleotide sequence ID" value="NZ_LR593886.1"/>
</dbReference>
<dbReference type="EMBL" id="LR593886">
    <property type="protein sequence ID" value="VTR92475.1"/>
    <property type="molecule type" value="Genomic_DNA"/>
</dbReference>
<dbReference type="Pfam" id="PF13358">
    <property type="entry name" value="DDE_3"/>
    <property type="match status" value="1"/>
</dbReference>
<evidence type="ECO:0000313" key="3">
    <source>
        <dbReference type="Proteomes" id="UP000464178"/>
    </source>
</evidence>
<gene>
    <name evidence="2" type="ORF">SOIL9_52390</name>
</gene>
<name>A0A6P2CWE5_9BACT</name>
<evidence type="ECO:0000313" key="2">
    <source>
        <dbReference type="EMBL" id="VTR92475.1"/>
    </source>
</evidence>
<feature type="domain" description="Tc1-like transposase DDE" evidence="1">
    <location>
        <begin position="3"/>
        <end position="70"/>
    </location>
</feature>
<evidence type="ECO:0000259" key="1">
    <source>
        <dbReference type="Pfam" id="PF13358"/>
    </source>
</evidence>